<dbReference type="Pfam" id="PF02511">
    <property type="entry name" value="Thy1"/>
    <property type="match status" value="2"/>
</dbReference>
<dbReference type="CDD" id="cd20175">
    <property type="entry name" value="ThyX"/>
    <property type="match status" value="2"/>
</dbReference>
<dbReference type="InterPro" id="IPR036098">
    <property type="entry name" value="Thymidylate_synthase_ThyX_sf"/>
</dbReference>
<dbReference type="Proteomes" id="UP000198534">
    <property type="component" value="Unassembled WGS sequence"/>
</dbReference>
<dbReference type="PANTHER" id="PTHR34934:SF1">
    <property type="entry name" value="FLAVIN-DEPENDENT THYMIDYLATE SYNTHASE"/>
    <property type="match status" value="1"/>
</dbReference>
<dbReference type="GO" id="GO:0004799">
    <property type="term" value="F:thymidylate synthase activity"/>
    <property type="evidence" value="ECO:0007669"/>
    <property type="project" value="TreeGrafter"/>
</dbReference>
<dbReference type="PANTHER" id="PTHR34934">
    <property type="entry name" value="FLAVIN-DEPENDENT THYMIDYLATE SYNTHASE"/>
    <property type="match status" value="1"/>
</dbReference>
<dbReference type="EMBL" id="FNNQ01000009">
    <property type="protein sequence ID" value="SDX02408.1"/>
    <property type="molecule type" value="Genomic_DNA"/>
</dbReference>
<evidence type="ECO:0000313" key="1">
    <source>
        <dbReference type="EMBL" id="SDX02408.1"/>
    </source>
</evidence>
<sequence>MKPTESHPPDLTHFVSNLDQNVYAIYNLPEEVIAVIFAYVSRSPASFRDNLAKLLQDDELGVSSSAGGMATAYSEKAAHFHEKWVVGYGHSSVAEHAVAHLGVENISRLASAELELANTFNSFTEYSQRYQRPKRGQFYTPIELEENLSAKETFLDFQDKAYDTYEALLAGLIPYLTTALPPEEGESERRHRSRVEKIAFEDARYVLTLATSTSLGMSGNGRALRDTLVRLLSSTHQESQALARQLEKEISQIIPTLLKHVRPNDYLLKTREALRKEKVHTPTTHQRGQAYDGPTATFINLPDYEQALTLLSQQLLISEHRLSHGQAKDAVATWSRSEKERWLDHALSQLRFFDNPLDLFRHLSYHFECSISEANWHQLLRHNRGTHFTFGEPTINLGYTIPPHIKKAGLTDFYQSFIEEADKVVSLLEEVCPVAAPYCITNAHHRQVIATASLWELYHLINLRTSPEAQWDIQQLFEHLAKELENNHPALVRHAKRRL</sequence>
<dbReference type="InterPro" id="IPR003669">
    <property type="entry name" value="Thymidylate_synthase_ThyX"/>
</dbReference>
<keyword evidence="2" id="KW-1185">Reference proteome</keyword>
<dbReference type="GO" id="GO:0050660">
    <property type="term" value="F:flavin adenine dinucleotide binding"/>
    <property type="evidence" value="ECO:0007669"/>
    <property type="project" value="InterPro"/>
</dbReference>
<dbReference type="STRING" id="1048340.SAMN05444487_10914"/>
<dbReference type="GO" id="GO:0006231">
    <property type="term" value="P:dTMP biosynthetic process"/>
    <property type="evidence" value="ECO:0007669"/>
    <property type="project" value="InterPro"/>
</dbReference>
<dbReference type="GO" id="GO:0070402">
    <property type="term" value="F:NADPH binding"/>
    <property type="evidence" value="ECO:0007669"/>
    <property type="project" value="TreeGrafter"/>
</dbReference>
<dbReference type="RefSeq" id="WP_177167986.1">
    <property type="nucleotide sequence ID" value="NZ_FNNQ01000009.1"/>
</dbReference>
<dbReference type="PROSITE" id="PS51331">
    <property type="entry name" value="THYX"/>
    <property type="match status" value="2"/>
</dbReference>
<dbReference type="Gene3D" id="3.30.1360.170">
    <property type="match status" value="2"/>
</dbReference>
<proteinExistence type="predicted"/>
<reference evidence="1 2" key="1">
    <citation type="submission" date="2016-10" db="EMBL/GenBank/DDBJ databases">
        <authorList>
            <person name="de Groot N.N."/>
        </authorList>
    </citation>
    <scope>NUCLEOTIDE SEQUENCE [LARGE SCALE GENOMIC DNA]</scope>
    <source>
        <strain evidence="1 2">DSM 45610</strain>
    </source>
</reference>
<gene>
    <name evidence="1" type="ORF">SAMN05444487_10914</name>
</gene>
<dbReference type="SUPFAM" id="SSF69796">
    <property type="entry name" value="Thymidylate synthase-complementing protein Thy1"/>
    <property type="match status" value="2"/>
</dbReference>
<name>A0A1H2YC55_9BACL</name>
<dbReference type="GO" id="GO:0050797">
    <property type="term" value="F:thymidylate synthase (FAD) activity"/>
    <property type="evidence" value="ECO:0007669"/>
    <property type="project" value="InterPro"/>
</dbReference>
<dbReference type="AlphaFoldDB" id="A0A1H2YC55"/>
<evidence type="ECO:0000313" key="2">
    <source>
        <dbReference type="Proteomes" id="UP000198534"/>
    </source>
</evidence>
<organism evidence="1 2">
    <name type="scientific">Marininema mesophilum</name>
    <dbReference type="NCBI Taxonomy" id="1048340"/>
    <lineage>
        <taxon>Bacteria</taxon>
        <taxon>Bacillati</taxon>
        <taxon>Bacillota</taxon>
        <taxon>Bacilli</taxon>
        <taxon>Bacillales</taxon>
        <taxon>Thermoactinomycetaceae</taxon>
        <taxon>Marininema</taxon>
    </lineage>
</organism>
<accession>A0A1H2YC55</accession>
<protein>
    <submittedName>
        <fullName evidence="1">Thymidylate synthase complementing protein</fullName>
    </submittedName>
</protein>